<dbReference type="Proteomes" id="UP000594688">
    <property type="component" value="Chromosome"/>
</dbReference>
<keyword evidence="1" id="KW-1133">Transmembrane helix</keyword>
<reference evidence="2 3" key="1">
    <citation type="submission" date="2020-02" db="EMBL/GenBank/DDBJ databases">
        <title>Genomic and physiological characterization of two novel Nitrospinaceae genera.</title>
        <authorList>
            <person name="Mueller A.J."/>
            <person name="Jung M.-Y."/>
            <person name="Strachan C.R."/>
            <person name="Herbold C.W."/>
            <person name="Kirkegaard R.H."/>
            <person name="Daims H."/>
        </authorList>
    </citation>
    <scope>NUCLEOTIDE SEQUENCE [LARGE SCALE GENOMIC DNA]</scope>
    <source>
        <strain evidence="2">EB</strain>
    </source>
</reference>
<sequence>MKCLKRNQYKWNDQGGFTIMELIIASAISIMVLGMVAQVFTQQRAAFSNQTNMAKMVANGRGAVEFVTRAIQNAGYHVIRGGKILSGGDHYVTTVSDLDDDGVVEGEEILTYVVSSVNGANNRSISFDAYFDMNGDGKLLSSETATYTVNYSLNGPPFNLLQFTPKADGTLDSYVVAENIDNLVFRFYDHSGNEMGVNAVDGSAPTKTDGLNDLPIRVENNKLPIVRTVNMEYTVRTKDPDENAHFINTGSYIDGSVATQTSGTPQAATGGYTDSYRRQVMTAQASPRNLGLAPFGRLTIQPSQNPIVCPETSTPFTVTAVDSAGAAIDNWNVNLRVTDPTNVSVSSNSVTTDSQGEAVGAISYNWVTPSFTTTLSADAQWTDLDGTLRSVITSVPISFVSPTGAGVFDDFNDGDAIGWAADNPSQWEVDNNEYKLVDGPSGTVNAINPMHQGDATADDKETIANYTVSAGAGGHLKLVVGVGAEATLSGGTPTVLNPQEYANGGGASKAFTTPTYTIPNASNPQNTLKLVVVVSTEDSSSGDLTAASASFGGVAMEKILGQQTNSSYEAATTMFYLDVTAGQSGPIAIGWPQASQSYQVVNVVTLENVQPGGPEVAGVGFKNSSGNVSNATVATLNDDTLLVLGATSGDTGSFTATGPGHTIHSNNNTTDGGTMRGALGTALIPTAGTVTNLGMSGSANRMSLVIAGFAPSSAASTTPTYVRFNGTDMNQVATSQFAGGTGVTGSTLYELDVNAGDSGSIDVQWAQETSERFITVATLTDVASGPIIAAQTGTAADENNNATDININAVTQGSIAVSFGFENHTDKVQQKGPGHNLLIDEQTVSGTSATWGGMGTVDVLADGNLNGFGYQGSHTRRAAVMANFKPALVTVNDEITSTGCQPWSDVEVLVKMKNRGNVSSPRFAGAIVRYENANNYYFVRVQHDTVTTPVKEENYTLTLIKRDGGVETPVGASETITFETSTLATPVDYYLRVRVVGDDFKVRWWKPADPTSPTADEPATWNLERNDAGTSVTAGTIGIMSNRQEFLFDNVSAGPPV</sequence>
<dbReference type="AlphaFoldDB" id="A0A7T0G0A0"/>
<evidence type="ECO:0008006" key="4">
    <source>
        <dbReference type="Google" id="ProtNLM"/>
    </source>
</evidence>
<organism evidence="2 3">
    <name type="scientific">Candidatus Nitronauta litoralis</name>
    <dbReference type="NCBI Taxonomy" id="2705533"/>
    <lineage>
        <taxon>Bacteria</taxon>
        <taxon>Pseudomonadati</taxon>
        <taxon>Nitrospinota/Tectimicrobiota group</taxon>
        <taxon>Nitrospinota</taxon>
        <taxon>Nitrospinia</taxon>
        <taxon>Nitrospinales</taxon>
        <taxon>Nitrospinaceae</taxon>
        <taxon>Candidatus Nitronauta</taxon>
    </lineage>
</organism>
<dbReference type="PROSITE" id="PS00018">
    <property type="entry name" value="EF_HAND_1"/>
    <property type="match status" value="1"/>
</dbReference>
<evidence type="ECO:0000313" key="3">
    <source>
        <dbReference type="Proteomes" id="UP000594688"/>
    </source>
</evidence>
<evidence type="ECO:0000313" key="2">
    <source>
        <dbReference type="EMBL" id="QPJ62070.1"/>
    </source>
</evidence>
<dbReference type="Gene3D" id="2.60.120.560">
    <property type="entry name" value="Exo-inulinase, domain 1"/>
    <property type="match status" value="1"/>
</dbReference>
<accession>A0A7T0G0A0</accession>
<dbReference type="EMBL" id="CP048685">
    <property type="protein sequence ID" value="QPJ62070.1"/>
    <property type="molecule type" value="Genomic_DNA"/>
</dbReference>
<protein>
    <recommendedName>
        <fullName evidence="4">Prepilin-type N-terminal cleavage/methylation domain-containing protein</fullName>
    </recommendedName>
</protein>
<keyword evidence="1" id="KW-0812">Transmembrane</keyword>
<evidence type="ECO:0000256" key="1">
    <source>
        <dbReference type="SAM" id="Phobius"/>
    </source>
</evidence>
<dbReference type="InterPro" id="IPR018247">
    <property type="entry name" value="EF_Hand_1_Ca_BS"/>
</dbReference>
<proteinExistence type="predicted"/>
<gene>
    <name evidence="2" type="ORF">G3M70_09385</name>
</gene>
<feature type="transmembrane region" description="Helical" evidence="1">
    <location>
        <begin position="21"/>
        <end position="40"/>
    </location>
</feature>
<dbReference type="KEGG" id="nli:G3M70_09385"/>
<keyword evidence="1" id="KW-0472">Membrane</keyword>
<name>A0A7T0G0A0_9BACT</name>